<keyword evidence="5" id="KW-0560">Oxidoreductase</keyword>
<dbReference type="Gene3D" id="3.40.50.80">
    <property type="entry name" value="Nucleotide-binding domain of ferredoxin-NADP reductase (FNR) module"/>
    <property type="match status" value="1"/>
</dbReference>
<keyword evidence="13" id="KW-1185">Reference proteome</keyword>
<keyword evidence="3 9" id="KW-0812">Transmembrane</keyword>
<dbReference type="InterPro" id="IPR013130">
    <property type="entry name" value="Fe3_Rdtase_TM_dom"/>
</dbReference>
<protein>
    <recommendedName>
        <fullName evidence="14">FAD-binding FR-type domain-containing protein</fullName>
    </recommendedName>
</protein>
<evidence type="ECO:0000256" key="6">
    <source>
        <dbReference type="ARBA" id="ARBA00023065"/>
    </source>
</evidence>
<evidence type="ECO:0000256" key="8">
    <source>
        <dbReference type="SAM" id="MobiDB-lite"/>
    </source>
</evidence>
<evidence type="ECO:0000313" key="13">
    <source>
        <dbReference type="Proteomes" id="UP000799537"/>
    </source>
</evidence>
<dbReference type="GO" id="GO:0006826">
    <property type="term" value="P:iron ion transport"/>
    <property type="evidence" value="ECO:0007669"/>
    <property type="project" value="TreeGrafter"/>
</dbReference>
<dbReference type="GO" id="GO:0005886">
    <property type="term" value="C:plasma membrane"/>
    <property type="evidence" value="ECO:0007669"/>
    <property type="project" value="TreeGrafter"/>
</dbReference>
<dbReference type="RefSeq" id="XP_033663541.1">
    <property type="nucleotide sequence ID" value="XM_033818062.1"/>
</dbReference>
<keyword evidence="7 9" id="KW-0472">Membrane</keyword>
<proteinExistence type="predicted"/>
<feature type="transmembrane region" description="Helical" evidence="9">
    <location>
        <begin position="320"/>
        <end position="338"/>
    </location>
</feature>
<evidence type="ECO:0000313" key="12">
    <source>
        <dbReference type="EMBL" id="KAF2162652.1"/>
    </source>
</evidence>
<evidence type="ECO:0008006" key="14">
    <source>
        <dbReference type="Google" id="ProtNLM"/>
    </source>
</evidence>
<dbReference type="InterPro" id="IPR013121">
    <property type="entry name" value="Fe_red_NAD-bd_6"/>
</dbReference>
<feature type="transmembrane region" description="Helical" evidence="9">
    <location>
        <begin position="379"/>
        <end position="399"/>
    </location>
</feature>
<evidence type="ECO:0000256" key="1">
    <source>
        <dbReference type="ARBA" id="ARBA00004141"/>
    </source>
</evidence>
<keyword evidence="6" id="KW-0406">Ion transport</keyword>
<sequence length="714" mass="80189">MAVLATPVDVAVGIWLRISVARSPAFPPCTISTTTIIFNPGLLLCTHPSSSASHGVRFLIPTASTGGIPRRQCRDQPAIDSQDSPVPCTNTAYVESLFSCTSAYCTAEQARWGLDYQNATCEEQGIPLPSYTLAAGSAKSILRVSQQEVEAQNYTQTVVPSEAFFDVACESTNFAWALYGYWGLVILIGMCNRGFQSFRHNYIKPRRHFIHGRSLKGQSNFARSVVRFRWHMGSTLTLWGANEASSSAPSRIEGLLIALYVVMNFTRIQLGQYICDRARTLAIANIPIIWLFATRNDPLLWLTGWSFASFSHFHRWTARAATLLAIAHGIGYSVIHGWEGEYKMVWKMELWYCGVISVISMSLLVGSSFFFIRRRWYDLFLGVHFIFALVLIVCLWYHVKVQDGAFNGFIWPAVAFWAFDRLLRWTRILCISIWPISNGAKAFASFDEKQGLIRVDVTDFFKRRNPSPGAFYYIYEPRRPRGYESHPFTLCTWYHTLPGPERSSDASSQESVEKSLDASTAEPQHTFLIRPRNGFTDHLRTKASASSGESEVQEIKVFIEGPYGCEGTLRDYSTVVIVVGGAGITAAISRIYSLLSDSNPLHLVRLIWANQTQDLIDDVCAHELHGVLGNLQLKVDIYLTSTSARISQTALYEVHAGRPNISRVLEEEKQKCEGSMAVFCCGPPSMEAATRRAFARLLKEKGPRLAWFQERFGW</sequence>
<dbReference type="OrthoDB" id="167398at2759"/>
<dbReference type="PANTHER" id="PTHR32361">
    <property type="entry name" value="FERRIC/CUPRIC REDUCTASE TRANSMEMBRANE COMPONENT"/>
    <property type="match status" value="1"/>
</dbReference>
<dbReference type="GO" id="GO:0006879">
    <property type="term" value="P:intracellular iron ion homeostasis"/>
    <property type="evidence" value="ECO:0007669"/>
    <property type="project" value="TreeGrafter"/>
</dbReference>
<evidence type="ECO:0000259" key="10">
    <source>
        <dbReference type="Pfam" id="PF01794"/>
    </source>
</evidence>
<evidence type="ECO:0000256" key="2">
    <source>
        <dbReference type="ARBA" id="ARBA00022448"/>
    </source>
</evidence>
<reference evidence="12" key="1">
    <citation type="journal article" date="2020" name="Stud. Mycol.">
        <title>101 Dothideomycetes genomes: a test case for predicting lifestyles and emergence of pathogens.</title>
        <authorList>
            <person name="Haridas S."/>
            <person name="Albert R."/>
            <person name="Binder M."/>
            <person name="Bloem J."/>
            <person name="Labutti K."/>
            <person name="Salamov A."/>
            <person name="Andreopoulos B."/>
            <person name="Baker S."/>
            <person name="Barry K."/>
            <person name="Bills G."/>
            <person name="Bluhm B."/>
            <person name="Cannon C."/>
            <person name="Castanera R."/>
            <person name="Culley D."/>
            <person name="Daum C."/>
            <person name="Ezra D."/>
            <person name="Gonzalez J."/>
            <person name="Henrissat B."/>
            <person name="Kuo A."/>
            <person name="Liang C."/>
            <person name="Lipzen A."/>
            <person name="Lutzoni F."/>
            <person name="Magnuson J."/>
            <person name="Mondo S."/>
            <person name="Nolan M."/>
            <person name="Ohm R."/>
            <person name="Pangilinan J."/>
            <person name="Park H.-J."/>
            <person name="Ramirez L."/>
            <person name="Alfaro M."/>
            <person name="Sun H."/>
            <person name="Tritt A."/>
            <person name="Yoshinaga Y."/>
            <person name="Zwiers L.-H."/>
            <person name="Turgeon B."/>
            <person name="Goodwin S."/>
            <person name="Spatafora J."/>
            <person name="Crous P."/>
            <person name="Grigoriev I."/>
        </authorList>
    </citation>
    <scope>NUCLEOTIDE SEQUENCE</scope>
    <source>
        <strain evidence="12">ATCC 36951</strain>
    </source>
</reference>
<dbReference type="Proteomes" id="UP000799537">
    <property type="component" value="Unassembled WGS sequence"/>
</dbReference>
<dbReference type="InterPro" id="IPR039261">
    <property type="entry name" value="FNR_nucleotide-bd"/>
</dbReference>
<dbReference type="SFLD" id="SFLDG01168">
    <property type="entry name" value="Ferric_reductase_subgroup_(FRE"/>
    <property type="match status" value="1"/>
</dbReference>
<dbReference type="AlphaFoldDB" id="A0A6A6C9T3"/>
<feature type="domain" description="Ferric oxidoreductase" evidence="10">
    <location>
        <begin position="280"/>
        <end position="394"/>
    </location>
</feature>
<dbReference type="SFLD" id="SFLDS00052">
    <property type="entry name" value="Ferric_Reductase_Domain"/>
    <property type="match status" value="1"/>
</dbReference>
<gene>
    <name evidence="12" type="ORF">M409DRAFT_68952</name>
</gene>
<feature type="transmembrane region" description="Helical" evidence="9">
    <location>
        <begin position="174"/>
        <end position="195"/>
    </location>
</feature>
<evidence type="ECO:0000259" key="11">
    <source>
        <dbReference type="Pfam" id="PF08030"/>
    </source>
</evidence>
<evidence type="ECO:0000256" key="9">
    <source>
        <dbReference type="SAM" id="Phobius"/>
    </source>
</evidence>
<feature type="region of interest" description="Disordered" evidence="8">
    <location>
        <begin position="502"/>
        <end position="521"/>
    </location>
</feature>
<dbReference type="EMBL" id="ML993612">
    <property type="protein sequence ID" value="KAF2162652.1"/>
    <property type="molecule type" value="Genomic_DNA"/>
</dbReference>
<dbReference type="InterPro" id="IPR051410">
    <property type="entry name" value="Ferric/Cupric_Reductase"/>
</dbReference>
<dbReference type="Pfam" id="PF01794">
    <property type="entry name" value="Ferric_reduct"/>
    <property type="match status" value="1"/>
</dbReference>
<evidence type="ECO:0000256" key="7">
    <source>
        <dbReference type="ARBA" id="ARBA00023136"/>
    </source>
</evidence>
<keyword evidence="2" id="KW-0813">Transport</keyword>
<dbReference type="Pfam" id="PF08030">
    <property type="entry name" value="NAD_binding_6"/>
    <property type="match status" value="1"/>
</dbReference>
<dbReference type="GO" id="GO:0000293">
    <property type="term" value="F:ferric-chelate reductase activity"/>
    <property type="evidence" value="ECO:0007669"/>
    <property type="project" value="TreeGrafter"/>
</dbReference>
<dbReference type="GO" id="GO:0015677">
    <property type="term" value="P:copper ion import"/>
    <property type="evidence" value="ECO:0007669"/>
    <property type="project" value="TreeGrafter"/>
</dbReference>
<comment type="subcellular location">
    <subcellularLocation>
        <location evidence="1">Membrane</location>
        <topology evidence="1">Multi-pass membrane protein</topology>
    </subcellularLocation>
</comment>
<dbReference type="GeneID" id="54571334"/>
<dbReference type="PANTHER" id="PTHR32361:SF9">
    <property type="entry name" value="FERRIC REDUCTASE TRANSMEMBRANE COMPONENT 3-RELATED"/>
    <property type="match status" value="1"/>
</dbReference>
<dbReference type="SUPFAM" id="SSF52343">
    <property type="entry name" value="Ferredoxin reductase-like, C-terminal NADP-linked domain"/>
    <property type="match status" value="1"/>
</dbReference>
<feature type="transmembrane region" description="Helical" evidence="9">
    <location>
        <begin position="350"/>
        <end position="372"/>
    </location>
</feature>
<dbReference type="CDD" id="cd06186">
    <property type="entry name" value="NOX_Duox_like_FAD_NADP"/>
    <property type="match status" value="1"/>
</dbReference>
<accession>A0A6A6C9T3</accession>
<evidence type="ECO:0000256" key="5">
    <source>
        <dbReference type="ARBA" id="ARBA00023002"/>
    </source>
</evidence>
<name>A0A6A6C9T3_ZASCE</name>
<evidence type="ECO:0000256" key="3">
    <source>
        <dbReference type="ARBA" id="ARBA00022692"/>
    </source>
</evidence>
<feature type="domain" description="Ferric reductase NAD binding" evidence="11">
    <location>
        <begin position="645"/>
        <end position="692"/>
    </location>
</feature>
<evidence type="ECO:0000256" key="4">
    <source>
        <dbReference type="ARBA" id="ARBA00022989"/>
    </source>
</evidence>
<keyword evidence="4 9" id="KW-1133">Transmembrane helix</keyword>
<organism evidence="12 13">
    <name type="scientific">Zasmidium cellare ATCC 36951</name>
    <dbReference type="NCBI Taxonomy" id="1080233"/>
    <lineage>
        <taxon>Eukaryota</taxon>
        <taxon>Fungi</taxon>
        <taxon>Dikarya</taxon>
        <taxon>Ascomycota</taxon>
        <taxon>Pezizomycotina</taxon>
        <taxon>Dothideomycetes</taxon>
        <taxon>Dothideomycetidae</taxon>
        <taxon>Mycosphaerellales</taxon>
        <taxon>Mycosphaerellaceae</taxon>
        <taxon>Zasmidium</taxon>
    </lineage>
</organism>